<feature type="compositionally biased region" description="Gly residues" evidence="1">
    <location>
        <begin position="887"/>
        <end position="901"/>
    </location>
</feature>
<feature type="compositionally biased region" description="Low complexity" evidence="1">
    <location>
        <begin position="1253"/>
        <end position="1264"/>
    </location>
</feature>
<gene>
    <name evidence="3" type="ORF">Mgra_00006776</name>
</gene>
<dbReference type="Pfam" id="PF00400">
    <property type="entry name" value="WD40"/>
    <property type="match status" value="1"/>
</dbReference>
<dbReference type="OrthoDB" id="6154712at2759"/>
<feature type="compositionally biased region" description="Polar residues" evidence="1">
    <location>
        <begin position="907"/>
        <end position="921"/>
    </location>
</feature>
<dbReference type="InterPro" id="IPR001680">
    <property type="entry name" value="WD40_rpt"/>
</dbReference>
<reference evidence="3" key="1">
    <citation type="journal article" date="2020" name="Ecol. Evol.">
        <title>Genome structure and content of the rice root-knot nematode (Meloidogyne graminicola).</title>
        <authorList>
            <person name="Phan N.T."/>
            <person name="Danchin E.G.J."/>
            <person name="Klopp C."/>
            <person name="Perfus-Barbeoch L."/>
            <person name="Kozlowski D.K."/>
            <person name="Koutsovoulos G.D."/>
            <person name="Lopez-Roques C."/>
            <person name="Bouchez O."/>
            <person name="Zahm M."/>
            <person name="Besnard G."/>
            <person name="Bellafiore S."/>
        </authorList>
    </citation>
    <scope>NUCLEOTIDE SEQUENCE</scope>
    <source>
        <strain evidence="3">VN-18</strain>
    </source>
</reference>
<keyword evidence="2" id="KW-0472">Membrane</keyword>
<feature type="compositionally biased region" description="Low complexity" evidence="1">
    <location>
        <begin position="1342"/>
        <end position="1393"/>
    </location>
</feature>
<dbReference type="InterPro" id="IPR015943">
    <property type="entry name" value="WD40/YVTN_repeat-like_dom_sf"/>
</dbReference>
<evidence type="ECO:0000313" key="3">
    <source>
        <dbReference type="EMBL" id="KAF7633806.1"/>
    </source>
</evidence>
<dbReference type="InterPro" id="IPR036322">
    <property type="entry name" value="WD40_repeat_dom_sf"/>
</dbReference>
<protein>
    <recommendedName>
        <fullName evidence="5">WD_REPEATS_REGION domain-containing protein</fullName>
    </recommendedName>
</protein>
<feature type="region of interest" description="Disordered" evidence="1">
    <location>
        <begin position="1312"/>
        <end position="1453"/>
    </location>
</feature>
<organism evidence="3 4">
    <name type="scientific">Meloidogyne graminicola</name>
    <dbReference type="NCBI Taxonomy" id="189291"/>
    <lineage>
        <taxon>Eukaryota</taxon>
        <taxon>Metazoa</taxon>
        <taxon>Ecdysozoa</taxon>
        <taxon>Nematoda</taxon>
        <taxon>Chromadorea</taxon>
        <taxon>Rhabditida</taxon>
        <taxon>Tylenchina</taxon>
        <taxon>Tylenchomorpha</taxon>
        <taxon>Tylenchoidea</taxon>
        <taxon>Meloidogynidae</taxon>
        <taxon>Meloidogyninae</taxon>
        <taxon>Meloidogyne</taxon>
    </lineage>
</organism>
<feature type="non-terminal residue" evidence="3">
    <location>
        <position position="1"/>
    </location>
</feature>
<feature type="compositionally biased region" description="Low complexity" evidence="1">
    <location>
        <begin position="966"/>
        <end position="988"/>
    </location>
</feature>
<name>A0A8S9ZKU4_9BILA</name>
<dbReference type="Gene3D" id="2.130.10.10">
    <property type="entry name" value="YVTN repeat-like/Quinoprotein amine dehydrogenase"/>
    <property type="match status" value="3"/>
</dbReference>
<sequence>MEDNQEEPLSVETKQLGQQTSSPSSLFHAFILYINIGFCLFIVLSFLYFHFYWRNGRNRLPDRPHFSQVSTFWNELNTTNRQQRQEEEQAKLLRISRLIEDSESSAGEDKNLALSCHQSKLFPLVNCCTVWRGPGSNPFRGQQFLIYSNLKNIKKLKTNIANNISSPLLAPPTLYKYFTVKLVICIAVELANQICPKIPGVVKFCREPKGSPKYSQDGFLPDSELLISVGNNHDKQIIVWEWKTKRKLAESRLTCQVNAMALNDTGKMFVTVGVRHVKFWYIERNGEDNNCVLLQGRSAILSEQRNNTFIACCCLPSNRTFVLTLTRLLIEFIDKKLVNIYQMGEEVPLTLTCSLNYLFIGFLNGTIRILNLTNLEPLIELPKPLPLQKYWKECEGINEEELKYPNVHSVVFHGAQGVLSALYSDRSLYHWQLPSFELEGQQQLLTQNIIKLSSQHFHVGPIFDLETINFQLDGIENNFFLTAGADETVRFWSLICSNISPELKKVLFLSTEIELLTEQLDKNFGGLLSDSLESTTGSRWRTFSLIFNLKQINWPLLAEFEAHEGEILCLDYGFFSIGEDNLILLFASASRDRLIHIFDVKQNYSHLLTLDEHKGPITTIKFVRPYKNSPLLLVSFSGDQLLISREIIFNIKNNLFSTTILFKIDKWPIEKIPNCLAFIENKKTILIGSKNCLLYEINLLNGQLIGTIINKNNFEEKEEQEEGIRITKICVDPSSTFAAILCSDRNVYLFNLKEEKFVEIDSSSGVIGLPSDCVTGLSFLPDCRRLVIVTYSGCIAIWSLPTTLHKKQILPKISLQKASESPDNSSIITTTIEEEDNNNINLFSSTNLFIENPQNSIFSYSTTTTTNIIANKRPSTLQEADDELDSGIGGGGEVGGGGGGNSNSSSATSTAAEQGKKQQSFEIKRVNPLDISNLFCKQEGIEGEGEIINSMLSSSSPMTRPPQRPNPSSNPHNNNNNISSSSSSSQNKQQIFFQHNNHPPIQNTPPHQQYSHFPLLYTHPTQQQQQHLINVTLQQQQQQQPKNSRSMSNLYSTNVLSNQQQQQVKERRKWNIGGTNTQQQQQQMFLQNTNGRVSSSPSPSSTFLSVKSIQQPLTTKDILNSNFLISNGNTKQQQQLCFGSIGNSVSLNAIRNGIIEKQQPLPLQEYDNRNSLSKKFFQTTTNIVNLENDNKKEIWKPNNNCNNQKSSSLLIKNRRSSNLFNTSGGNKELNNNKDNGIIEDGRNVNSFGANINSPCSSSQASTPSGGYGGGEFNNNSLDGIIDNQQQKFGSGGSGGARLALNRIKQRRMAAAAANNNNNNNTFDQLPPSSIGRKTPTTTSHLPPRSRSQSPSQLAMAALLASESASAQRPQSPSVRSVISGSSPSTTTTNNSTRYQLKLYGGINSSSSSSKLRQARQRLKKSQENLAALENGEKCGEEGREEDEEEEPLSRSRSIGNLWITGRRTSLHSTDDRTLIQPKNHREIAKSTTDLLGGLKISNGLAKNEEEIKCSKLGRKLAESRQRLAQSIKDIRRISEPDIQPMLLIPKEENCSQMAETPTFRGGGGGGLLKRGVQKKLDKQWQQYSQPSPIPPINARTFQHYNTPIDESSSSFSSSFANKINNGVFQTTTGISNFTSTGSKRMALHAQECIREMQQASDKLLGTRQLINYDPIIDPEEKRQLLFNVNKAVASFSKRLVSEDDEHSAF</sequence>
<dbReference type="PANTHER" id="PTHR45589:SF1">
    <property type="entry name" value="WD REPEAT DOMAIN 62, ISOFORM G"/>
    <property type="match status" value="1"/>
</dbReference>
<feature type="transmembrane region" description="Helical" evidence="2">
    <location>
        <begin position="30"/>
        <end position="53"/>
    </location>
</feature>
<comment type="caution">
    <text evidence="3">The sequence shown here is derived from an EMBL/GenBank/DDBJ whole genome shotgun (WGS) entry which is preliminary data.</text>
</comment>
<dbReference type="EMBL" id="JABEBT010000069">
    <property type="protein sequence ID" value="KAF7633806.1"/>
    <property type="molecule type" value="Genomic_DNA"/>
</dbReference>
<dbReference type="SMART" id="SM00320">
    <property type="entry name" value="WD40"/>
    <property type="match status" value="8"/>
</dbReference>
<evidence type="ECO:0008006" key="5">
    <source>
        <dbReference type="Google" id="ProtNLM"/>
    </source>
</evidence>
<proteinExistence type="predicted"/>
<dbReference type="SUPFAM" id="SSF117289">
    <property type="entry name" value="Nucleoporin domain"/>
    <property type="match status" value="1"/>
</dbReference>
<keyword evidence="2" id="KW-0812">Transmembrane</keyword>
<keyword evidence="2" id="KW-1133">Transmembrane helix</keyword>
<feature type="region of interest" description="Disordered" evidence="1">
    <location>
        <begin position="871"/>
        <end position="921"/>
    </location>
</feature>
<evidence type="ECO:0000313" key="4">
    <source>
        <dbReference type="Proteomes" id="UP000605970"/>
    </source>
</evidence>
<evidence type="ECO:0000256" key="1">
    <source>
        <dbReference type="SAM" id="MobiDB-lite"/>
    </source>
</evidence>
<keyword evidence="4" id="KW-1185">Reference proteome</keyword>
<accession>A0A8S9ZKU4</accession>
<evidence type="ECO:0000256" key="2">
    <source>
        <dbReference type="SAM" id="Phobius"/>
    </source>
</evidence>
<dbReference type="PANTHER" id="PTHR45589">
    <property type="entry name" value="WD REPEAT DOMAIN 62, ISOFORM G"/>
    <property type="match status" value="1"/>
</dbReference>
<dbReference type="SUPFAM" id="SSF50978">
    <property type="entry name" value="WD40 repeat-like"/>
    <property type="match status" value="1"/>
</dbReference>
<feature type="region of interest" description="Disordered" evidence="1">
    <location>
        <begin position="951"/>
        <end position="988"/>
    </location>
</feature>
<dbReference type="Proteomes" id="UP000605970">
    <property type="component" value="Unassembled WGS sequence"/>
</dbReference>
<dbReference type="InterPro" id="IPR052779">
    <property type="entry name" value="WDR62"/>
</dbReference>
<feature type="region of interest" description="Disordered" evidence="1">
    <location>
        <begin position="1249"/>
        <end position="1271"/>
    </location>
</feature>